<dbReference type="PANTHER" id="PTHR47706:SF4">
    <property type="entry name" value="NMRA-LIKE DOMAIN-CONTAINING PROTEIN"/>
    <property type="match status" value="1"/>
</dbReference>
<dbReference type="Pfam" id="PF05368">
    <property type="entry name" value="NmrA"/>
    <property type="match status" value="1"/>
</dbReference>
<keyword evidence="3" id="KW-0560">Oxidoreductase</keyword>
<keyword evidence="6" id="KW-1185">Reference proteome</keyword>
<dbReference type="Gene3D" id="3.40.50.720">
    <property type="entry name" value="NAD(P)-binding Rossmann-like Domain"/>
    <property type="match status" value="1"/>
</dbReference>
<dbReference type="InterPro" id="IPR051609">
    <property type="entry name" value="NmrA/Isoflavone_reductase-like"/>
</dbReference>
<keyword evidence="2" id="KW-0521">NADP</keyword>
<dbReference type="InterPro" id="IPR008030">
    <property type="entry name" value="NmrA-like"/>
</dbReference>
<dbReference type="PANTHER" id="PTHR47706">
    <property type="entry name" value="NMRA-LIKE FAMILY PROTEIN"/>
    <property type="match status" value="1"/>
</dbReference>
<dbReference type="AlphaFoldDB" id="A0AB34FXQ5"/>
<dbReference type="SUPFAM" id="SSF51735">
    <property type="entry name" value="NAD(P)-binding Rossmann-fold domains"/>
    <property type="match status" value="1"/>
</dbReference>
<reference evidence="5" key="1">
    <citation type="submission" date="2023-01" db="EMBL/GenBank/DDBJ databases">
        <title>The growth and conidiation of Purpureocillium lavendulum are regulated by nitrogen source and histone H3K14 acetylation.</title>
        <authorList>
            <person name="Tang P."/>
            <person name="Han J."/>
            <person name="Zhang C."/>
            <person name="Tang P."/>
            <person name="Qi F."/>
            <person name="Zhang K."/>
            <person name="Liang L."/>
        </authorList>
    </citation>
    <scope>NUCLEOTIDE SEQUENCE</scope>
    <source>
        <strain evidence="5">YMF1.00683</strain>
    </source>
</reference>
<dbReference type="Proteomes" id="UP001163105">
    <property type="component" value="Unassembled WGS sequence"/>
</dbReference>
<feature type="domain" description="NmrA-like" evidence="4">
    <location>
        <begin position="3"/>
        <end position="243"/>
    </location>
</feature>
<organism evidence="5 6">
    <name type="scientific">Purpureocillium lavendulum</name>
    <dbReference type="NCBI Taxonomy" id="1247861"/>
    <lineage>
        <taxon>Eukaryota</taxon>
        <taxon>Fungi</taxon>
        <taxon>Dikarya</taxon>
        <taxon>Ascomycota</taxon>
        <taxon>Pezizomycotina</taxon>
        <taxon>Sordariomycetes</taxon>
        <taxon>Hypocreomycetidae</taxon>
        <taxon>Hypocreales</taxon>
        <taxon>Ophiocordycipitaceae</taxon>
        <taxon>Purpureocillium</taxon>
    </lineage>
</organism>
<sequence>MVKIAIAGGSGNVAQEIIDVLVATKKHDILLLSRQDAPTEGTAPGVRWIRTKYEDTQELAAVLQGVHTVLSFIVVHSDIGNVSQRNLIDAAIQAGVKRFAPSEWASSSFEHMDWYAGKAEIRKYLEHLNKHEKVLEYSLFQPGIFTNYFTHPHKSASHVVPIETPIDFQRHRALVVDGADNARLTLTTVQDLAQVVALAVEYTGEWPVIGGIRGTELTVKQLIAIGEKIRGLFLAYTPVFSRSREQALTRNVAGEHFAVERLKAEDLEAGELKSSWKPTARHPAFSEEQFHAISAKLMSGVLLGISAGALHVSDEWNRLLPEYRFSQAEDFLAEAWRDKA</sequence>
<evidence type="ECO:0000256" key="1">
    <source>
        <dbReference type="ARBA" id="ARBA00005725"/>
    </source>
</evidence>
<protein>
    <submittedName>
        <fullName evidence="5">GTP-binding protein ypt4</fullName>
    </submittedName>
</protein>
<evidence type="ECO:0000313" key="5">
    <source>
        <dbReference type="EMBL" id="KAJ6442815.1"/>
    </source>
</evidence>
<comment type="similarity">
    <text evidence="1">Belongs to the NmrA-type oxidoreductase family. Isoflavone reductase subfamily.</text>
</comment>
<dbReference type="InterPro" id="IPR036291">
    <property type="entry name" value="NAD(P)-bd_dom_sf"/>
</dbReference>
<evidence type="ECO:0000256" key="2">
    <source>
        <dbReference type="ARBA" id="ARBA00022857"/>
    </source>
</evidence>
<dbReference type="GO" id="GO:0016491">
    <property type="term" value="F:oxidoreductase activity"/>
    <property type="evidence" value="ECO:0007669"/>
    <property type="project" value="UniProtKB-KW"/>
</dbReference>
<name>A0AB34FXQ5_9HYPO</name>
<proteinExistence type="inferred from homology"/>
<evidence type="ECO:0000313" key="6">
    <source>
        <dbReference type="Proteomes" id="UP001163105"/>
    </source>
</evidence>
<evidence type="ECO:0000259" key="4">
    <source>
        <dbReference type="Pfam" id="PF05368"/>
    </source>
</evidence>
<comment type="caution">
    <text evidence="5">The sequence shown here is derived from an EMBL/GenBank/DDBJ whole genome shotgun (WGS) entry which is preliminary data.</text>
</comment>
<gene>
    <name evidence="5" type="ORF">O9K51_03990</name>
</gene>
<evidence type="ECO:0000256" key="3">
    <source>
        <dbReference type="ARBA" id="ARBA00023002"/>
    </source>
</evidence>
<accession>A0AB34FXQ5</accession>
<dbReference type="EMBL" id="JAQHRD010000003">
    <property type="protein sequence ID" value="KAJ6442815.1"/>
    <property type="molecule type" value="Genomic_DNA"/>
</dbReference>